<dbReference type="InterPro" id="IPR002938">
    <property type="entry name" value="FAD-bd"/>
</dbReference>
<dbReference type="Proteomes" id="UP000664169">
    <property type="component" value="Unassembled WGS sequence"/>
</dbReference>
<dbReference type="GO" id="GO:0016491">
    <property type="term" value="F:oxidoreductase activity"/>
    <property type="evidence" value="ECO:0007669"/>
    <property type="project" value="UniProtKB-KW"/>
</dbReference>
<proteinExistence type="predicted"/>
<keyword evidence="1" id="KW-0285">Flavoprotein</keyword>
<dbReference type="Pfam" id="PF01494">
    <property type="entry name" value="FAD_binding_3"/>
    <property type="match status" value="1"/>
</dbReference>
<dbReference type="PANTHER" id="PTHR46865:SF2">
    <property type="entry name" value="MONOOXYGENASE"/>
    <property type="match status" value="1"/>
</dbReference>
<evidence type="ECO:0000256" key="2">
    <source>
        <dbReference type="ARBA" id="ARBA00022827"/>
    </source>
</evidence>
<protein>
    <recommendedName>
        <fullName evidence="4">FAD-binding domain-containing protein</fullName>
    </recommendedName>
</protein>
<keyword evidence="3" id="KW-0560">Oxidoreductase</keyword>
<organism evidence="5 6">
    <name type="scientific">Gomphillus americanus</name>
    <dbReference type="NCBI Taxonomy" id="1940652"/>
    <lineage>
        <taxon>Eukaryota</taxon>
        <taxon>Fungi</taxon>
        <taxon>Dikarya</taxon>
        <taxon>Ascomycota</taxon>
        <taxon>Pezizomycotina</taxon>
        <taxon>Lecanoromycetes</taxon>
        <taxon>OSLEUM clade</taxon>
        <taxon>Ostropomycetidae</taxon>
        <taxon>Ostropales</taxon>
        <taxon>Graphidaceae</taxon>
        <taxon>Gomphilloideae</taxon>
        <taxon>Gomphillus</taxon>
    </lineage>
</organism>
<evidence type="ECO:0000256" key="3">
    <source>
        <dbReference type="ARBA" id="ARBA00023002"/>
    </source>
</evidence>
<dbReference type="Gene3D" id="3.30.9.10">
    <property type="entry name" value="D-Amino Acid Oxidase, subunit A, domain 2"/>
    <property type="match status" value="1"/>
</dbReference>
<dbReference type="EMBL" id="CAJPDQ010000003">
    <property type="protein sequence ID" value="CAF9906635.1"/>
    <property type="molecule type" value="Genomic_DNA"/>
</dbReference>
<evidence type="ECO:0000313" key="6">
    <source>
        <dbReference type="Proteomes" id="UP000664169"/>
    </source>
</evidence>
<dbReference type="Gene3D" id="3.50.50.60">
    <property type="entry name" value="FAD/NAD(P)-binding domain"/>
    <property type="match status" value="1"/>
</dbReference>
<keyword evidence="6" id="KW-1185">Reference proteome</keyword>
<comment type="caution">
    <text evidence="5">The sequence shown here is derived from an EMBL/GenBank/DDBJ whole genome shotgun (WGS) entry which is preliminary data.</text>
</comment>
<dbReference type="InterPro" id="IPR036188">
    <property type="entry name" value="FAD/NAD-bd_sf"/>
</dbReference>
<sequence length="414" mass="45836">MHVLVSGAGIAGPTLAWFLAKAGIRSTVLEKASSLPAQGQNIDIQGSAVFVVEKMGVLDQIRQMNTKEQGTQFVDTNGKPYAQFLIGKDNTFSPTSEYEILRGDLATILYKATANNPLVEYRFGTTVRKVISNDEAGVEVELDDGKVEKYDLLVAADGQWSKIRTECFPKECVRVVDTGLYSAWWTLPRIPADNDLWNIYFGPNSKMMSMRPDPHGTTRAFVNCMPTAGTQTKIWQETSRSDRQTQQELIHKEFIDVGWQADRFLQGMTTAPDFYFQVVQQIKLSKWSISRVVCLGDAGYAPTPLTGMGTSLAINGAYVLAGELSKSQNTESVSTALLAYESKYRPFVEASQKIPPFVPGLFHPGTATKRWFLETFVWTVSKLVAAVKVVPWVGSKVNKPTAQDFPLPSYAAFD</sequence>
<dbReference type="PRINTS" id="PR00420">
    <property type="entry name" value="RNGMNOXGNASE"/>
</dbReference>
<evidence type="ECO:0000256" key="1">
    <source>
        <dbReference type="ARBA" id="ARBA00022630"/>
    </source>
</evidence>
<reference evidence="5" key="1">
    <citation type="submission" date="2021-03" db="EMBL/GenBank/DDBJ databases">
        <authorList>
            <person name="Tagirdzhanova G."/>
        </authorList>
    </citation>
    <scope>NUCLEOTIDE SEQUENCE</scope>
</reference>
<dbReference type="PANTHER" id="PTHR46865">
    <property type="entry name" value="OXIDOREDUCTASE-RELATED"/>
    <property type="match status" value="1"/>
</dbReference>
<accession>A0A8H3I7X8</accession>
<dbReference type="InterPro" id="IPR051704">
    <property type="entry name" value="FAD_aromatic-hydroxylase"/>
</dbReference>
<evidence type="ECO:0000259" key="4">
    <source>
        <dbReference type="Pfam" id="PF01494"/>
    </source>
</evidence>
<name>A0A8H3I7X8_9LECA</name>
<evidence type="ECO:0000313" key="5">
    <source>
        <dbReference type="EMBL" id="CAF9906635.1"/>
    </source>
</evidence>
<dbReference type="GO" id="GO:0071949">
    <property type="term" value="F:FAD binding"/>
    <property type="evidence" value="ECO:0007669"/>
    <property type="project" value="InterPro"/>
</dbReference>
<gene>
    <name evidence="5" type="ORF">GOMPHAMPRED_004821</name>
</gene>
<dbReference type="AlphaFoldDB" id="A0A8H3I7X8"/>
<feature type="domain" description="FAD-binding" evidence="4">
    <location>
        <begin position="2"/>
        <end position="350"/>
    </location>
</feature>
<dbReference type="OrthoDB" id="655030at2759"/>
<dbReference type="SUPFAM" id="SSF51905">
    <property type="entry name" value="FAD/NAD(P)-binding domain"/>
    <property type="match status" value="1"/>
</dbReference>
<keyword evidence="2" id="KW-0274">FAD</keyword>